<dbReference type="Gene3D" id="2.40.170.20">
    <property type="entry name" value="TonB-dependent receptor, beta-barrel domain"/>
    <property type="match status" value="1"/>
</dbReference>
<dbReference type="PANTHER" id="PTHR40980:SF3">
    <property type="entry name" value="TONB-DEPENDENT RECEPTOR-LIKE BETA-BARREL DOMAIN-CONTAINING PROTEIN"/>
    <property type="match status" value="1"/>
</dbReference>
<comment type="caution">
    <text evidence="8">The sequence shown here is derived from an EMBL/GenBank/DDBJ whole genome shotgun (WGS) entry which is preliminary data.</text>
</comment>
<dbReference type="Pfam" id="PF07715">
    <property type="entry name" value="Plug"/>
    <property type="match status" value="1"/>
</dbReference>
<dbReference type="RefSeq" id="WP_350402948.1">
    <property type="nucleotide sequence ID" value="NZ_JBELOE010000277.1"/>
</dbReference>
<evidence type="ECO:0000313" key="8">
    <source>
        <dbReference type="EMBL" id="MER2493905.1"/>
    </source>
</evidence>
<evidence type="ECO:0000256" key="2">
    <source>
        <dbReference type="ARBA" id="ARBA00023136"/>
    </source>
</evidence>
<evidence type="ECO:0000259" key="7">
    <source>
        <dbReference type="Pfam" id="PF07715"/>
    </source>
</evidence>
<accession>A0ABV1RM01</accession>
<comment type="subcellular location">
    <subcellularLocation>
        <location evidence="1 4">Cell outer membrane</location>
    </subcellularLocation>
</comment>
<name>A0ABV1RM01_9ALTE</name>
<feature type="domain" description="TonB-dependent receptor plug" evidence="7">
    <location>
        <begin position="59"/>
        <end position="158"/>
    </location>
</feature>
<keyword evidence="4" id="KW-0798">TonB box</keyword>
<dbReference type="CDD" id="cd01347">
    <property type="entry name" value="ligand_gated_channel"/>
    <property type="match status" value="1"/>
</dbReference>
<evidence type="ECO:0000259" key="6">
    <source>
        <dbReference type="Pfam" id="PF00593"/>
    </source>
</evidence>
<evidence type="ECO:0000256" key="3">
    <source>
        <dbReference type="ARBA" id="ARBA00023237"/>
    </source>
</evidence>
<evidence type="ECO:0000256" key="4">
    <source>
        <dbReference type="RuleBase" id="RU003357"/>
    </source>
</evidence>
<reference evidence="8 9" key="1">
    <citation type="submission" date="2024-06" db="EMBL/GenBank/DDBJ databases">
        <authorList>
            <person name="Chen R.Y."/>
        </authorList>
    </citation>
    <scope>NUCLEOTIDE SEQUENCE [LARGE SCALE GENOMIC DNA]</scope>
    <source>
        <strain evidence="8 9">D2</strain>
    </source>
</reference>
<gene>
    <name evidence="8" type="ORF">ABS311_18680</name>
</gene>
<feature type="chain" id="PRO_5047339963" evidence="5">
    <location>
        <begin position="26"/>
        <end position="936"/>
    </location>
</feature>
<keyword evidence="3" id="KW-0998">Cell outer membrane</keyword>
<dbReference type="SUPFAM" id="SSF56935">
    <property type="entry name" value="Porins"/>
    <property type="match status" value="1"/>
</dbReference>
<dbReference type="EMBL" id="JBELOE010000277">
    <property type="protein sequence ID" value="MER2493905.1"/>
    <property type="molecule type" value="Genomic_DNA"/>
</dbReference>
<organism evidence="8 9">
    <name type="scientific">Catenovulum sediminis</name>
    <dbReference type="NCBI Taxonomy" id="1740262"/>
    <lineage>
        <taxon>Bacteria</taxon>
        <taxon>Pseudomonadati</taxon>
        <taxon>Pseudomonadota</taxon>
        <taxon>Gammaproteobacteria</taxon>
        <taxon>Alteromonadales</taxon>
        <taxon>Alteromonadaceae</taxon>
        <taxon>Catenovulum</taxon>
    </lineage>
</organism>
<evidence type="ECO:0000256" key="5">
    <source>
        <dbReference type="SAM" id="SignalP"/>
    </source>
</evidence>
<proteinExistence type="inferred from homology"/>
<keyword evidence="8" id="KW-0675">Receptor</keyword>
<keyword evidence="2 4" id="KW-0472">Membrane</keyword>
<dbReference type="Proteomes" id="UP001467690">
    <property type="component" value="Unassembled WGS sequence"/>
</dbReference>
<dbReference type="Gene3D" id="2.170.130.10">
    <property type="entry name" value="TonB-dependent receptor, plug domain"/>
    <property type="match status" value="1"/>
</dbReference>
<evidence type="ECO:0000256" key="1">
    <source>
        <dbReference type="ARBA" id="ARBA00004442"/>
    </source>
</evidence>
<dbReference type="NCBIfam" id="TIGR01782">
    <property type="entry name" value="TonB-Xanth-Caul"/>
    <property type="match status" value="1"/>
</dbReference>
<feature type="signal peptide" evidence="5">
    <location>
        <begin position="1"/>
        <end position="25"/>
    </location>
</feature>
<dbReference type="PANTHER" id="PTHR40980">
    <property type="entry name" value="PLUG DOMAIN-CONTAINING PROTEIN"/>
    <property type="match status" value="1"/>
</dbReference>
<evidence type="ECO:0000313" key="9">
    <source>
        <dbReference type="Proteomes" id="UP001467690"/>
    </source>
</evidence>
<dbReference type="InterPro" id="IPR036942">
    <property type="entry name" value="Beta-barrel_TonB_sf"/>
</dbReference>
<protein>
    <submittedName>
        <fullName evidence="8">TonB-dependent receptor</fullName>
    </submittedName>
</protein>
<feature type="domain" description="TonB-dependent receptor-like beta-barrel" evidence="6">
    <location>
        <begin position="464"/>
        <end position="903"/>
    </location>
</feature>
<dbReference type="InterPro" id="IPR000531">
    <property type="entry name" value="Beta-barrel_TonB"/>
</dbReference>
<sequence length="936" mass="102342">MYNKNKVAGAVAAVLGTMMTPQVTAEETNSAQEQQIDETIQVRGIRGSLSRAVATKRISGGVVDAISAEDMGKFPDTNLAESLQRITGVSIDRSGGEGQLITVRGFGPQFNTVLVNGRQMASENRTRAFSFDTLASELVSGIEVYKTSQATLQSGGVGATVNVTTARPFDNPGFKAVASVKGVYDDNSEETSPSVSGLVSTTFNDDTMGIMVAVSHQQRDTRLQRARTDGWLENAGIPQDQINGGAGFEGNIFSPRNYDHQVVFEERTRTGGNLVFQYAPSDNLEITADYLYSDFDVKTDSTSYGHWFTASNLEDVQIDSNGTVTDLYQETGLATDMHSKKFDRLTSTSAFGLNAEWLVSDSLIMKFDYSHSESERAANNGGEDQLSLIGYANRVRFQLTEFDLPYASNFQSANPNIYSNPEEGRLADGDPTNDPVAPSGVSNFEDVANSRAHVMLRRGWEVEDVVDQFRIDGVWDEGVDGLRKLKFGVQYSTEEKTQNRWDNDTGVHCVFCGYPDEPQEQAPQWLFDAGDDFLGEFSGMQDMPTKWLRHNGEEQFAYLEAYAASQGNPISFDAVKRGNSFVVQEDTLSGYVELDFETTIAGMEFAATTGVRLEATDVTVTGTTEPLESLTILDQTEFNKNFGQATGVTKETDYLALLPNLSMRLNITDDLVARFATSQTMTRPTLTDMAPVTVIGTTRPGGDLTASSGNPELVPFKSSNIDLSLEYYYDSASYVSAGFFLKDVSNFIVTQQRDQVFTNSAGDEITDPVTGEAAKFSVTFPNNGETAQVTGWEFAAQHTFGETGFGVMFNATIADSDAELDPKLVGEVFALPGLSDSMNFVGFYEKGPVELRFAYNQRGEFLQSLTQLNGDGVVFVDDYAQWDASGSLELTENFSVFFEALNLTGETTSKHGQYANQFLEAEDSGTRYAVGVRASF</sequence>
<keyword evidence="5" id="KW-0732">Signal</keyword>
<dbReference type="Pfam" id="PF00593">
    <property type="entry name" value="TonB_dep_Rec_b-barrel"/>
    <property type="match status" value="1"/>
</dbReference>
<dbReference type="InterPro" id="IPR010104">
    <property type="entry name" value="TonB_rcpt_bac"/>
</dbReference>
<dbReference type="InterPro" id="IPR037066">
    <property type="entry name" value="Plug_dom_sf"/>
</dbReference>
<keyword evidence="9" id="KW-1185">Reference proteome</keyword>
<comment type="similarity">
    <text evidence="4">Belongs to the TonB-dependent receptor family.</text>
</comment>
<dbReference type="InterPro" id="IPR012910">
    <property type="entry name" value="Plug_dom"/>
</dbReference>